<dbReference type="Proteomes" id="UP000239007">
    <property type="component" value="Unassembled WGS sequence"/>
</dbReference>
<keyword evidence="3" id="KW-1185">Reference proteome</keyword>
<dbReference type="AlphaFoldDB" id="A0A2S7UZV3"/>
<evidence type="ECO:0000313" key="2">
    <source>
        <dbReference type="EMBL" id="PQJ55299.1"/>
    </source>
</evidence>
<dbReference type="Pfam" id="PF16036">
    <property type="entry name" value="Chalcone_3"/>
    <property type="match status" value="1"/>
</dbReference>
<evidence type="ECO:0000259" key="1">
    <source>
        <dbReference type="Pfam" id="PF16036"/>
    </source>
</evidence>
<accession>A0A2S7UZV3</accession>
<dbReference type="InterPro" id="IPR016087">
    <property type="entry name" value="Chalcone_isomerase"/>
</dbReference>
<name>A0A2S7UZV3_9GAMM</name>
<gene>
    <name evidence="2" type="ORF">BTO11_13000</name>
</gene>
<reference evidence="2 3" key="1">
    <citation type="submission" date="2016-12" db="EMBL/GenBank/DDBJ databases">
        <title>Diversity of luminous bacteria.</title>
        <authorList>
            <person name="Yoshizawa S."/>
            <person name="Kogure K."/>
        </authorList>
    </citation>
    <scope>NUCLEOTIDE SEQUENCE [LARGE SCALE GENOMIC DNA]</scope>
    <source>
        <strain evidence="2 3">SA4-48</strain>
    </source>
</reference>
<evidence type="ECO:0000313" key="3">
    <source>
        <dbReference type="Proteomes" id="UP000239007"/>
    </source>
</evidence>
<comment type="caution">
    <text evidence="2">The sequence shown here is derived from an EMBL/GenBank/DDBJ whole genome shotgun (WGS) entry which is preliminary data.</text>
</comment>
<organism evidence="2 3">
    <name type="scientific">Psychrosphaera saromensis</name>
    <dbReference type="NCBI Taxonomy" id="716813"/>
    <lineage>
        <taxon>Bacteria</taxon>
        <taxon>Pseudomonadati</taxon>
        <taxon>Pseudomonadota</taxon>
        <taxon>Gammaproteobacteria</taxon>
        <taxon>Alteromonadales</taxon>
        <taxon>Pseudoalteromonadaceae</taxon>
        <taxon>Psychrosphaera</taxon>
    </lineage>
</organism>
<feature type="domain" description="Chalcone isomerase" evidence="1">
    <location>
        <begin position="33"/>
        <end position="162"/>
    </location>
</feature>
<proteinExistence type="predicted"/>
<sequence length="166" mass="19243">MGAAKQVTKLLQQQLPEVLDTLAFNKVGSAKFSVLFWDIYNSHLFTKSGRYEENTNQDVIFKIEYLKDISADELIKRTVEQWQHLNYKKSDYEAFIPRLKSIWPNISAGDSLTLYRNSQTTEFYFNNTNIGVIDNEQFYQLFLAIWLSPDTSEPELRQSLIGAASK</sequence>
<dbReference type="EMBL" id="MSCH01000003">
    <property type="protein sequence ID" value="PQJ55299.1"/>
    <property type="molecule type" value="Genomic_DNA"/>
</dbReference>
<protein>
    <recommendedName>
        <fullName evidence="1">Chalcone isomerase domain-containing protein</fullName>
    </recommendedName>
</protein>